<evidence type="ECO:0000256" key="7">
    <source>
        <dbReference type="ARBA" id="ARBA00046857"/>
    </source>
</evidence>
<feature type="domain" description="RPN1 N-terminal" evidence="10">
    <location>
        <begin position="38"/>
        <end position="337"/>
    </location>
</feature>
<evidence type="ECO:0000256" key="8">
    <source>
        <dbReference type="PIRNR" id="PIRNR015965"/>
    </source>
</evidence>
<dbReference type="GO" id="GO:0005634">
    <property type="term" value="C:nucleus"/>
    <property type="evidence" value="ECO:0007669"/>
    <property type="project" value="TreeGrafter"/>
</dbReference>
<comment type="similarity">
    <text evidence="3 8">Belongs to the proteasome subunit S2 family.</text>
</comment>
<evidence type="ECO:0000313" key="12">
    <source>
        <dbReference type="EMBL" id="CAH1103232.1"/>
    </source>
</evidence>
<dbReference type="InterPro" id="IPR016024">
    <property type="entry name" value="ARM-type_fold"/>
</dbReference>
<dbReference type="FunFam" id="1.25.10.10:FF:000026">
    <property type="entry name" value="26S proteasome non-ATPase regulatory subunit 2"/>
    <property type="match status" value="1"/>
</dbReference>
<dbReference type="InterPro" id="IPR040892">
    <property type="entry name" value="RPN1_N"/>
</dbReference>
<dbReference type="PANTHER" id="PTHR10943">
    <property type="entry name" value="26S PROTEASOME NON-ATPASE REGULATORY SUBUNIT"/>
    <property type="match status" value="1"/>
</dbReference>
<evidence type="ECO:0000259" key="11">
    <source>
        <dbReference type="Pfam" id="PF18051"/>
    </source>
</evidence>
<keyword evidence="6 8" id="KW-0647">Proteasome</keyword>
<gene>
    <name evidence="12" type="ORF">PSYICH_LOCUS4281</name>
</gene>
<dbReference type="EMBL" id="OV651826">
    <property type="protein sequence ID" value="CAH1103232.1"/>
    <property type="molecule type" value="Genomic_DNA"/>
</dbReference>
<reference evidence="12" key="1">
    <citation type="submission" date="2022-01" db="EMBL/GenBank/DDBJ databases">
        <authorList>
            <person name="King R."/>
        </authorList>
    </citation>
    <scope>NUCLEOTIDE SEQUENCE</scope>
</reference>
<dbReference type="OrthoDB" id="10252509at2759"/>
<accession>A0A9P0CR93</accession>
<feature type="region of interest" description="Disordered" evidence="9">
    <location>
        <begin position="1"/>
        <end position="28"/>
    </location>
</feature>
<dbReference type="GO" id="GO:0030234">
    <property type="term" value="F:enzyme regulator activity"/>
    <property type="evidence" value="ECO:0007669"/>
    <property type="project" value="UniProtKB-UniRule"/>
</dbReference>
<dbReference type="SUPFAM" id="SSF48371">
    <property type="entry name" value="ARM repeat"/>
    <property type="match status" value="1"/>
</dbReference>
<dbReference type="GO" id="GO:0042176">
    <property type="term" value="P:regulation of protein catabolic process"/>
    <property type="evidence" value="ECO:0007669"/>
    <property type="project" value="InterPro"/>
</dbReference>
<dbReference type="InterPro" id="IPR016643">
    <property type="entry name" value="26S_Psome_Rpn1"/>
</dbReference>
<dbReference type="Gene3D" id="1.25.10.10">
    <property type="entry name" value="Leucine-rich Repeat Variant"/>
    <property type="match status" value="1"/>
</dbReference>
<evidence type="ECO:0000256" key="3">
    <source>
        <dbReference type="ARBA" id="ARBA00005460"/>
    </source>
</evidence>
<evidence type="ECO:0000256" key="4">
    <source>
        <dbReference type="ARBA" id="ARBA00014928"/>
    </source>
</evidence>
<evidence type="ECO:0000313" key="13">
    <source>
        <dbReference type="Proteomes" id="UP001153636"/>
    </source>
</evidence>
<evidence type="ECO:0000256" key="9">
    <source>
        <dbReference type="SAM" id="MobiDB-lite"/>
    </source>
</evidence>
<dbReference type="Pfam" id="PF18051">
    <property type="entry name" value="RPN1_C"/>
    <property type="match status" value="1"/>
</dbReference>
<evidence type="ECO:0000256" key="5">
    <source>
        <dbReference type="ARBA" id="ARBA00022737"/>
    </source>
</evidence>
<sequence length="890" mass="98307">MSETKAEPVKVEVKANGKNDDKNKNELSDEDKQLQEELNLCVEKLLENDTKLYLPALQALANHIRASTTSMTSVPKPLKFMKPHYDTMKQIHEKITDAPVKKVCADIISVLAMTMGEGRDCLKYRLLSDLDKIGEWGHEYVRHLAGEIAGEWAETDFIINTEVRDKLILLTKQIVPYNMAHNAEAEACDLLMEIERLDLLEQYVDENIYSRVCLYLTSCVPYVADPENTTLLQTALMLFRKFKQHPQALRLAMQLNDHSLIEEIFVNCPDTDIQKQLAFMLGRQQIYIEIPESTPEYEDLIEIMANCHLNNHFLNLARELDIMDPKTPEDVYKSHLENSRPPFGGSQVDSARQNLAASFVNGFVNAAFGQDKLLMEDGNKWLYKNKEHGMLSATASLGLVLLWDVDGGLTPIDKYLYSSEDHIKSGALLACGIVNCGVRNECDPALALLSDYVLHNTNIMRIGAIVGLGLAYVGSNREAVLSLLTPVFSDPKSNMEVIGMSALACGMIAVGSGNPQVTTTIMQTLMEKSESELKDTYARFLPLGLGLCHLGKQEGIDTIIAALEVIPEPFKSMATTMVDICAYAGTGNVLKVQHLLHICSEHYDGADSSDKSSKDKDKKEITEKEKDLSSRQAVAVLGIALISMGEDIGSEMAFRTFGHLLRYCEPVIRRAVPLALGLISVSNPKLSILDTLSKFSHDSDAEVAHNAIFAMGLVGAGTNNARLAAMLRQLAQYHAKDPNNLFMVRIAQGLTHLGKGTLTLSPYHSDRQLMSPVAVAGLMATLIGFLDVKNIILGRSHYLLYTLAAAMQPRMLVTFDEDLNPLPVPVRVGLAVDVVGQAGKPKTITGFQTHTTPVLLAYGERAELATEEYIALTPIMEGFVILRKNPDFNT</sequence>
<feature type="region of interest" description="Disordered" evidence="9">
    <location>
        <begin position="604"/>
        <end position="625"/>
    </location>
</feature>
<keyword evidence="13" id="KW-1185">Reference proteome</keyword>
<dbReference type="GO" id="GO:0043161">
    <property type="term" value="P:proteasome-mediated ubiquitin-dependent protein catabolic process"/>
    <property type="evidence" value="ECO:0007669"/>
    <property type="project" value="TreeGrafter"/>
</dbReference>
<comment type="function">
    <text evidence="1 8">Component of the 26S proteasome, a multiprotein complex involved in the ATP-dependent degradation of ubiquitinated proteins. This complex plays a key role in the maintenance of protein homeostasis by removing misfolded or damaged proteins, which could impair cellular functions, and by removing proteins whose functions are no longer required. Therefore, the proteasome participates in numerous cellular processes, including cell cycle progression, apoptosis, or DNA damage repair.</text>
</comment>
<evidence type="ECO:0000256" key="2">
    <source>
        <dbReference type="ARBA" id="ARBA00004031"/>
    </source>
</evidence>
<comment type="subunit">
    <text evidence="7">Component of the 19S proteasome regulatory particle complex. The 26S proteasome consists of a 20S core particle (CP) and two 19S regulatory subunits (RP). The regulatory particle is made of a lid composed of 9 subunits, a base containing 6 ATPases and few additional components including PSMD2. Interacts with RPGRIP1L. Interacts with CRY1 in a KDM8-dependent manner. Interacts (via C-terminus) with phosphatase UBLCP1 (via ubiquitin-like domain); the interaction recruits UBLCP1 to the 19S regulatory particle where it dephosphorylates 19S subunit PSMC2/RPT1 which impairs PSMC2 ATPase activity and disrupts 26S proteasome assembly.</text>
</comment>
<proteinExistence type="inferred from homology"/>
<dbReference type="Pfam" id="PF01851">
    <property type="entry name" value="PC_rep"/>
    <property type="match status" value="3"/>
</dbReference>
<dbReference type="PIRSF" id="PIRSF015965">
    <property type="entry name" value="26S_Psome_Rpn1"/>
    <property type="match status" value="1"/>
</dbReference>
<dbReference type="Proteomes" id="UP001153636">
    <property type="component" value="Chromosome 14"/>
</dbReference>
<evidence type="ECO:0000256" key="1">
    <source>
        <dbReference type="ARBA" id="ARBA00002362"/>
    </source>
</evidence>
<dbReference type="AlphaFoldDB" id="A0A9P0CR93"/>
<dbReference type="Pfam" id="PF17781">
    <property type="entry name" value="RPN1_RPN2_N"/>
    <property type="match status" value="1"/>
</dbReference>
<dbReference type="InterPro" id="IPR002015">
    <property type="entry name" value="Proteasome/cyclosome_rpt"/>
</dbReference>
<evidence type="ECO:0000259" key="10">
    <source>
        <dbReference type="Pfam" id="PF17781"/>
    </source>
</evidence>
<dbReference type="GO" id="GO:0008540">
    <property type="term" value="C:proteasome regulatory particle, base subcomplex"/>
    <property type="evidence" value="ECO:0007669"/>
    <property type="project" value="UniProtKB-UniRule"/>
</dbReference>
<evidence type="ECO:0000256" key="6">
    <source>
        <dbReference type="ARBA" id="ARBA00022942"/>
    </source>
</evidence>
<feature type="domain" description="26S proteasome non-ATPase regulatory subunit RPN1 C-terminal" evidence="11">
    <location>
        <begin position="835"/>
        <end position="888"/>
    </location>
</feature>
<organism evidence="12 13">
    <name type="scientific">Psylliodes chrysocephalus</name>
    <dbReference type="NCBI Taxonomy" id="3402493"/>
    <lineage>
        <taxon>Eukaryota</taxon>
        <taxon>Metazoa</taxon>
        <taxon>Ecdysozoa</taxon>
        <taxon>Arthropoda</taxon>
        <taxon>Hexapoda</taxon>
        <taxon>Insecta</taxon>
        <taxon>Pterygota</taxon>
        <taxon>Neoptera</taxon>
        <taxon>Endopterygota</taxon>
        <taxon>Coleoptera</taxon>
        <taxon>Polyphaga</taxon>
        <taxon>Cucujiformia</taxon>
        <taxon>Chrysomeloidea</taxon>
        <taxon>Chrysomelidae</taxon>
        <taxon>Galerucinae</taxon>
        <taxon>Alticini</taxon>
        <taxon>Psylliodes</taxon>
    </lineage>
</organism>
<comment type="function">
    <text evidence="2">Binds to the intracellular domain of tumor necrosis factor type 1 receptor. The binding domain of TRAP1 and TRAP2 resides outside the death domain of TNFR1.</text>
</comment>
<name>A0A9P0CR93_9CUCU</name>
<dbReference type="PANTHER" id="PTHR10943:SF1">
    <property type="entry name" value="26S PROTEASOME NON-ATPASE REGULATORY SUBUNIT 2"/>
    <property type="match status" value="1"/>
</dbReference>
<dbReference type="InterPro" id="IPR011989">
    <property type="entry name" value="ARM-like"/>
</dbReference>
<keyword evidence="5" id="KW-0677">Repeat</keyword>
<dbReference type="InterPro" id="IPR041433">
    <property type="entry name" value="RPN1_C"/>
</dbReference>
<protein>
    <recommendedName>
        <fullName evidence="4 8">26S proteasome non-ATPase regulatory subunit 2</fullName>
    </recommendedName>
</protein>
<dbReference type="GO" id="GO:0034515">
    <property type="term" value="C:proteasome storage granule"/>
    <property type="evidence" value="ECO:0007669"/>
    <property type="project" value="TreeGrafter"/>
</dbReference>